<dbReference type="Proteomes" id="UP000070598">
    <property type="component" value="Unassembled WGS sequence"/>
</dbReference>
<organism evidence="1 2">
    <name type="scientific">Carbonactinospora thermoautotrophica</name>
    <dbReference type="NCBI Taxonomy" id="1469144"/>
    <lineage>
        <taxon>Bacteria</taxon>
        <taxon>Bacillati</taxon>
        <taxon>Actinomycetota</taxon>
        <taxon>Actinomycetes</taxon>
        <taxon>Kitasatosporales</taxon>
        <taxon>Carbonactinosporaceae</taxon>
        <taxon>Carbonactinospora</taxon>
    </lineage>
</organism>
<protein>
    <submittedName>
        <fullName evidence="1">Uncharacterized protein</fullName>
    </submittedName>
</protein>
<comment type="caution">
    <text evidence="1">The sequence shown here is derived from an EMBL/GenBank/DDBJ whole genome shotgun (WGS) entry which is preliminary data.</text>
</comment>
<reference evidence="2" key="1">
    <citation type="submission" date="2015-02" db="EMBL/GenBank/DDBJ databases">
        <title>Physiological reanalysis, assessment of diazotrophy, and genome sequences of multiple isolates of Streptomyces thermoautotrophicus.</title>
        <authorList>
            <person name="MacKellar D.C."/>
            <person name="Lieber L."/>
            <person name="Norman J."/>
            <person name="Bolger A."/>
            <person name="Tobin C."/>
            <person name="Murray J.W."/>
            <person name="Friesen M."/>
            <person name="Prell J."/>
        </authorList>
    </citation>
    <scope>NUCLEOTIDE SEQUENCE [LARGE SCALE GENOMIC DNA]</scope>
    <source>
        <strain evidence="2">UBT1</strain>
    </source>
</reference>
<gene>
    <name evidence="1" type="ORF">TR74_05775</name>
</gene>
<proteinExistence type="predicted"/>
<evidence type="ECO:0000313" key="1">
    <source>
        <dbReference type="EMBL" id="KWX10075.1"/>
    </source>
</evidence>
<name>A0A132NJ44_9ACTN</name>
<dbReference type="AlphaFoldDB" id="A0A132NJ44"/>
<accession>A0A132NJ44</accession>
<dbReference type="PATRIC" id="fig|1469144.9.peg.4397"/>
<dbReference type="EMBL" id="JYIK01000630">
    <property type="protein sequence ID" value="KWX10075.1"/>
    <property type="molecule type" value="Genomic_DNA"/>
</dbReference>
<evidence type="ECO:0000313" key="2">
    <source>
        <dbReference type="Proteomes" id="UP000070598"/>
    </source>
</evidence>
<feature type="non-terminal residue" evidence="1">
    <location>
        <position position="1"/>
    </location>
</feature>
<sequence>PLGTLTLLQAAFSHYGFADDWEPGKDGLFRGLVTGRHVAGPVLITHTANDKAVGIAYALASRIAGQVAAAVGDAGDKYGALGRNGAQKTPEARFGRLQEVGAAYSWQPGRLHNLLADAYIRSHSDYKGRQVAYALLHAVAST</sequence>